<name>A0AAD5S0X7_9FUNG</name>
<accession>A0AAD5S0X7</accession>
<protein>
    <submittedName>
        <fullName evidence="2">Uncharacterized protein</fullName>
    </submittedName>
</protein>
<dbReference type="Proteomes" id="UP001212841">
    <property type="component" value="Unassembled WGS sequence"/>
</dbReference>
<organism evidence="2 3">
    <name type="scientific">Rhizophlyctis rosea</name>
    <dbReference type="NCBI Taxonomy" id="64517"/>
    <lineage>
        <taxon>Eukaryota</taxon>
        <taxon>Fungi</taxon>
        <taxon>Fungi incertae sedis</taxon>
        <taxon>Chytridiomycota</taxon>
        <taxon>Chytridiomycota incertae sedis</taxon>
        <taxon>Chytridiomycetes</taxon>
        <taxon>Rhizophlyctidales</taxon>
        <taxon>Rhizophlyctidaceae</taxon>
        <taxon>Rhizophlyctis</taxon>
    </lineage>
</organism>
<sequence>MDAPAPAEDDFGGDANAKFLAELRKGVRLRKVKPPEPKKDPALEKPAAPAEITKEQIEQEKSDLFIEMLGYMEAPGGNVEELSEKCKSATNTARGFIFTLVRRGWFFGFRATDTLDEPGPKGRQPVIVFPGREWTNGIELRDTTESELAADYAEDKLMTRVHMYRFDDFHKKHVLDEIALVQGPRFPAKIPVFNEPEPPQDSSLENRKAHEEWTMRKLKYEHSDSAQFDLIFNKLVAIDAILKGTYQQLLDTIIEMRKMGESLRSTFETYSVRQLKGIVTSIPQKIKEVARQLARENGIIIRDEQVKLTPDFLAKLQGIERAETVKEVKAVDTSVGTSPEPPADDGEPSRGRSFSPSRGTQTTLKVRTDNNIRSQSTTRIGAGQKLRDEELLVDLSSPVRTEAEEKEEM</sequence>
<evidence type="ECO:0000256" key="1">
    <source>
        <dbReference type="SAM" id="MobiDB-lite"/>
    </source>
</evidence>
<feature type="compositionally biased region" description="Basic and acidic residues" evidence="1">
    <location>
        <begin position="33"/>
        <end position="43"/>
    </location>
</feature>
<feature type="region of interest" description="Disordered" evidence="1">
    <location>
        <begin position="30"/>
        <end position="50"/>
    </location>
</feature>
<feature type="region of interest" description="Disordered" evidence="1">
    <location>
        <begin position="330"/>
        <end position="386"/>
    </location>
</feature>
<feature type="non-terminal residue" evidence="2">
    <location>
        <position position="409"/>
    </location>
</feature>
<keyword evidence="3" id="KW-1185">Reference proteome</keyword>
<gene>
    <name evidence="2" type="ORF">HK097_006511</name>
</gene>
<feature type="compositionally biased region" description="Polar residues" evidence="1">
    <location>
        <begin position="360"/>
        <end position="379"/>
    </location>
</feature>
<evidence type="ECO:0000313" key="3">
    <source>
        <dbReference type="Proteomes" id="UP001212841"/>
    </source>
</evidence>
<comment type="caution">
    <text evidence="2">The sequence shown here is derived from an EMBL/GenBank/DDBJ whole genome shotgun (WGS) entry which is preliminary data.</text>
</comment>
<dbReference type="AlphaFoldDB" id="A0AAD5S0X7"/>
<reference evidence="2" key="1">
    <citation type="submission" date="2020-05" db="EMBL/GenBank/DDBJ databases">
        <title>Phylogenomic resolution of chytrid fungi.</title>
        <authorList>
            <person name="Stajich J.E."/>
            <person name="Amses K."/>
            <person name="Simmons R."/>
            <person name="Seto K."/>
            <person name="Myers J."/>
            <person name="Bonds A."/>
            <person name="Quandt C.A."/>
            <person name="Barry K."/>
            <person name="Liu P."/>
            <person name="Grigoriev I."/>
            <person name="Longcore J.E."/>
            <person name="James T.Y."/>
        </authorList>
    </citation>
    <scope>NUCLEOTIDE SEQUENCE</scope>
    <source>
        <strain evidence="2">JEL0318</strain>
    </source>
</reference>
<proteinExistence type="predicted"/>
<dbReference type="EMBL" id="JADGJD010003043">
    <property type="protein sequence ID" value="KAJ3026166.1"/>
    <property type="molecule type" value="Genomic_DNA"/>
</dbReference>
<evidence type="ECO:0000313" key="2">
    <source>
        <dbReference type="EMBL" id="KAJ3026166.1"/>
    </source>
</evidence>